<evidence type="ECO:0000313" key="2">
    <source>
        <dbReference type="EMBL" id="CAH2409694.1"/>
    </source>
</evidence>
<protein>
    <recommendedName>
        <fullName evidence="1">Transposase IS801/IS1294 domain-containing protein</fullName>
    </recommendedName>
</protein>
<proteinExistence type="predicted"/>
<gene>
    <name evidence="2" type="ORF">MES5069_970001</name>
</gene>
<comment type="caution">
    <text evidence="2">The sequence shown here is derived from an EMBL/GenBank/DDBJ whole genome shotgun (WGS) entry which is preliminary data.</text>
</comment>
<name>A0ABN8KHE8_9HYPH</name>
<dbReference type="InterPro" id="IPR007069">
    <property type="entry name" value="Transposase_32"/>
</dbReference>
<accession>A0ABN8KHE8</accession>
<dbReference type="Pfam" id="PF04986">
    <property type="entry name" value="Y2_Tnp"/>
    <property type="match status" value="1"/>
</dbReference>
<dbReference type="Proteomes" id="UP001153050">
    <property type="component" value="Unassembled WGS sequence"/>
</dbReference>
<feature type="domain" description="Transposase IS801/IS1294" evidence="1">
    <location>
        <begin position="2"/>
        <end position="77"/>
    </location>
</feature>
<organism evidence="2 3">
    <name type="scientific">Mesorhizobium escarrei</name>
    <dbReference type="NCBI Taxonomy" id="666018"/>
    <lineage>
        <taxon>Bacteria</taxon>
        <taxon>Pseudomonadati</taxon>
        <taxon>Pseudomonadota</taxon>
        <taxon>Alphaproteobacteria</taxon>
        <taxon>Hyphomicrobiales</taxon>
        <taxon>Phyllobacteriaceae</taxon>
        <taxon>Mesorhizobium</taxon>
    </lineage>
</organism>
<sequence>MLAYLSRYTHRVAISNSRLISANAETVTFRWKDYRIKNDDRHKVMRLATDEFIRRFLIHVLPDGFHRIRHYGLLTAAGRKANVAKIRKLLGAKAPSQDEAPSAESIPLTLREPCPHCGGPMRIVEMFRRGQRPTTRAPPQKDAA</sequence>
<reference evidence="2 3" key="1">
    <citation type="submission" date="2022-03" db="EMBL/GenBank/DDBJ databases">
        <authorList>
            <person name="Brunel B."/>
        </authorList>
    </citation>
    <scope>NUCLEOTIDE SEQUENCE [LARGE SCALE GENOMIC DNA]</scope>
    <source>
        <strain evidence="2">STM5069sample</strain>
    </source>
</reference>
<evidence type="ECO:0000259" key="1">
    <source>
        <dbReference type="Pfam" id="PF04986"/>
    </source>
</evidence>
<dbReference type="EMBL" id="CAKXZT010000198">
    <property type="protein sequence ID" value="CAH2409694.1"/>
    <property type="molecule type" value="Genomic_DNA"/>
</dbReference>
<keyword evidence="3" id="KW-1185">Reference proteome</keyword>
<evidence type="ECO:0000313" key="3">
    <source>
        <dbReference type="Proteomes" id="UP001153050"/>
    </source>
</evidence>
<dbReference type="PANTHER" id="PTHR37023">
    <property type="entry name" value="TRANSPOSASE"/>
    <property type="match status" value="1"/>
</dbReference>
<dbReference type="PANTHER" id="PTHR37023:SF1">
    <property type="entry name" value="ISSOD25 TRANSPOSASE TNPA_ISSOD25"/>
    <property type="match status" value="1"/>
</dbReference>